<dbReference type="PANTHER" id="PTHR11441">
    <property type="entry name" value="THYMIDINE KINASE"/>
    <property type="match status" value="1"/>
</dbReference>
<dbReference type="EC" id="2.7.1.21" evidence="13"/>
<evidence type="ECO:0000313" key="16">
    <source>
        <dbReference type="Proteomes" id="UP001372834"/>
    </source>
</evidence>
<feature type="active site" description="Proton acceptor" evidence="11">
    <location>
        <position position="113"/>
    </location>
</feature>
<keyword evidence="8 13" id="KW-0067">ATP-binding</keyword>
<gene>
    <name evidence="15" type="ORF">RUM43_014232</name>
</gene>
<evidence type="ECO:0000256" key="2">
    <source>
        <dbReference type="ARBA" id="ARBA00022634"/>
    </source>
</evidence>
<dbReference type="GO" id="GO:0071897">
    <property type="term" value="P:DNA biosynthetic process"/>
    <property type="evidence" value="ECO:0007669"/>
    <property type="project" value="UniProtKB-KW"/>
</dbReference>
<dbReference type="Pfam" id="PF00265">
    <property type="entry name" value="TK"/>
    <property type="match status" value="1"/>
</dbReference>
<dbReference type="Gene3D" id="3.30.60.20">
    <property type="match status" value="1"/>
</dbReference>
<dbReference type="GO" id="GO:0046872">
    <property type="term" value="F:metal ion binding"/>
    <property type="evidence" value="ECO:0007669"/>
    <property type="project" value="UniProtKB-KW"/>
</dbReference>
<keyword evidence="3 13" id="KW-0808">Transferase</keyword>
<evidence type="ECO:0000256" key="1">
    <source>
        <dbReference type="ARBA" id="ARBA00007587"/>
    </source>
</evidence>
<dbReference type="EMBL" id="JAWJWE010000009">
    <property type="protein sequence ID" value="KAK6631136.1"/>
    <property type="molecule type" value="Genomic_DNA"/>
</dbReference>
<evidence type="ECO:0000256" key="3">
    <source>
        <dbReference type="ARBA" id="ARBA00022679"/>
    </source>
</evidence>
<keyword evidence="6 13" id="KW-0418">Kinase</keyword>
<protein>
    <recommendedName>
        <fullName evidence="13">Thymidine kinase</fullName>
        <ecNumber evidence="13">2.7.1.21</ecNumber>
    </recommendedName>
</protein>
<dbReference type="Proteomes" id="UP001372834">
    <property type="component" value="Unassembled WGS sequence"/>
</dbReference>
<evidence type="ECO:0000256" key="8">
    <source>
        <dbReference type="ARBA" id="ARBA00022840"/>
    </source>
</evidence>
<dbReference type="InterPro" id="IPR001267">
    <property type="entry name" value="Thymidine_kinase"/>
</dbReference>
<dbReference type="SUPFAM" id="SSF52540">
    <property type="entry name" value="P-loop containing nucleoside triphosphate hydrolases"/>
    <property type="match status" value="1"/>
</dbReference>
<dbReference type="AlphaFoldDB" id="A0AAN8NZU1"/>
<dbReference type="FunFam" id="3.40.50.300:FF:001270">
    <property type="entry name" value="Thymidine kinase"/>
    <property type="match status" value="1"/>
</dbReference>
<sequence length="226" mass="25634">METLFHRSKIDKLRNKMVSYASFMENELIRGKGRIEIILGPMFSGKTTELIRRIRRYQLARFKCLVLKYTGDCRYSKNDVATHDFCTFDAISCSSLENCRSQTMEFDVIGIDEGQFFCDLISFCENLANKGKIVIIAALDGTYQRTAFGDILKLVPLAESVIKLNAICMLCYNTAGFTKRITNEKAVELIGGADKYMAVCRECYHLKRASSKGDKSPLKPINQNNQ</sequence>
<dbReference type="InterPro" id="IPR027417">
    <property type="entry name" value="P-loop_NTPase"/>
</dbReference>
<dbReference type="PANTHER" id="PTHR11441:SF0">
    <property type="entry name" value="THYMIDINE KINASE, CYTOSOLIC"/>
    <property type="match status" value="1"/>
</dbReference>
<evidence type="ECO:0000313" key="15">
    <source>
        <dbReference type="EMBL" id="KAK6631136.1"/>
    </source>
</evidence>
<dbReference type="PROSITE" id="PS00603">
    <property type="entry name" value="TK_CELLULAR_TYPE"/>
    <property type="match status" value="1"/>
</dbReference>
<keyword evidence="2 13" id="KW-0237">DNA synthesis</keyword>
<name>A0AAN8NZU1_POLSC</name>
<comment type="caution">
    <text evidence="15">The sequence shown here is derived from an EMBL/GenBank/DDBJ whole genome shotgun (WGS) entry which is preliminary data.</text>
</comment>
<organism evidence="15 16">
    <name type="scientific">Polyplax serrata</name>
    <name type="common">Common mouse louse</name>
    <dbReference type="NCBI Taxonomy" id="468196"/>
    <lineage>
        <taxon>Eukaryota</taxon>
        <taxon>Metazoa</taxon>
        <taxon>Ecdysozoa</taxon>
        <taxon>Arthropoda</taxon>
        <taxon>Hexapoda</taxon>
        <taxon>Insecta</taxon>
        <taxon>Pterygota</taxon>
        <taxon>Neoptera</taxon>
        <taxon>Paraneoptera</taxon>
        <taxon>Psocodea</taxon>
        <taxon>Troctomorpha</taxon>
        <taxon>Phthiraptera</taxon>
        <taxon>Anoplura</taxon>
        <taxon>Polyplacidae</taxon>
        <taxon>Polyplax</taxon>
    </lineage>
</organism>
<dbReference type="GO" id="GO:0005524">
    <property type="term" value="F:ATP binding"/>
    <property type="evidence" value="ECO:0007669"/>
    <property type="project" value="UniProtKB-KW"/>
</dbReference>
<keyword evidence="5 13" id="KW-0547">Nucleotide-binding</keyword>
<evidence type="ECO:0000256" key="7">
    <source>
        <dbReference type="ARBA" id="ARBA00022833"/>
    </source>
</evidence>
<reference evidence="15 16" key="1">
    <citation type="submission" date="2023-10" db="EMBL/GenBank/DDBJ databases">
        <title>Genomes of two closely related lineages of the louse Polyplax serrata with different host specificities.</title>
        <authorList>
            <person name="Martinu J."/>
            <person name="Tarabai H."/>
            <person name="Stefka J."/>
            <person name="Hypsa V."/>
        </authorList>
    </citation>
    <scope>NUCLEOTIDE SEQUENCE [LARGE SCALE GENOMIC DNA]</scope>
    <source>
        <strain evidence="15">HR10_N</strain>
    </source>
</reference>
<dbReference type="PIRSF" id="PIRSF035805">
    <property type="entry name" value="TK_cell"/>
    <property type="match status" value="1"/>
</dbReference>
<dbReference type="SUPFAM" id="SSF57716">
    <property type="entry name" value="Glucocorticoid receptor-like (DNA-binding domain)"/>
    <property type="match status" value="1"/>
</dbReference>
<dbReference type="GO" id="GO:0004797">
    <property type="term" value="F:thymidine kinase activity"/>
    <property type="evidence" value="ECO:0007669"/>
    <property type="project" value="UniProtKB-EC"/>
</dbReference>
<evidence type="ECO:0000256" key="5">
    <source>
        <dbReference type="ARBA" id="ARBA00022741"/>
    </source>
</evidence>
<proteinExistence type="inferred from homology"/>
<dbReference type="GO" id="GO:0042802">
    <property type="term" value="F:identical protein binding"/>
    <property type="evidence" value="ECO:0007669"/>
    <property type="project" value="UniProtKB-ARBA"/>
</dbReference>
<evidence type="ECO:0000256" key="4">
    <source>
        <dbReference type="ARBA" id="ARBA00022723"/>
    </source>
</evidence>
<keyword evidence="4" id="KW-0479">Metal-binding</keyword>
<dbReference type="InterPro" id="IPR020633">
    <property type="entry name" value="Thymidine_kinase_CS"/>
</dbReference>
<evidence type="ECO:0000256" key="14">
    <source>
        <dbReference type="RuleBase" id="RU004165"/>
    </source>
</evidence>
<dbReference type="GO" id="GO:0046104">
    <property type="term" value="P:thymidine metabolic process"/>
    <property type="evidence" value="ECO:0007669"/>
    <property type="project" value="TreeGrafter"/>
</dbReference>
<evidence type="ECO:0000256" key="9">
    <source>
        <dbReference type="ARBA" id="ARBA00046642"/>
    </source>
</evidence>
<comment type="catalytic activity">
    <reaction evidence="10">
        <text>thymidine + ATP = dTMP + ADP + H(+)</text>
        <dbReference type="Rhea" id="RHEA:19129"/>
        <dbReference type="ChEBI" id="CHEBI:15378"/>
        <dbReference type="ChEBI" id="CHEBI:17748"/>
        <dbReference type="ChEBI" id="CHEBI:30616"/>
        <dbReference type="ChEBI" id="CHEBI:63528"/>
        <dbReference type="ChEBI" id="CHEBI:456216"/>
        <dbReference type="EC" id="2.7.1.21"/>
    </reaction>
    <physiologicalReaction direction="left-to-right" evidence="10">
        <dbReference type="Rhea" id="RHEA:19130"/>
    </physiologicalReaction>
</comment>
<evidence type="ECO:0000256" key="6">
    <source>
        <dbReference type="ARBA" id="ARBA00022777"/>
    </source>
</evidence>
<comment type="subunit">
    <text evidence="9">Homotetramer. Tetramerization from dimerization is induced by ATP and increases catalytic efficiency due to a high affinity for thymidine. Tetramerization is inhibited by phosphorylation at Ser-13. Interacts (via the KEN box) with FZR1.</text>
</comment>
<feature type="binding site" evidence="12">
    <location>
        <position position="196"/>
    </location>
    <ligand>
        <name>substrate</name>
    </ligand>
</feature>
<evidence type="ECO:0000256" key="10">
    <source>
        <dbReference type="ARBA" id="ARBA00048113"/>
    </source>
</evidence>
<evidence type="ECO:0000256" key="12">
    <source>
        <dbReference type="PIRSR" id="PIRSR035805-2"/>
    </source>
</evidence>
<dbReference type="Gene3D" id="3.40.50.300">
    <property type="entry name" value="P-loop containing nucleotide triphosphate hydrolases"/>
    <property type="match status" value="1"/>
</dbReference>
<keyword evidence="7" id="KW-0862">Zinc</keyword>
<evidence type="ECO:0000256" key="11">
    <source>
        <dbReference type="PIRSR" id="PIRSR035805-1"/>
    </source>
</evidence>
<comment type="similarity">
    <text evidence="1 14">Belongs to the thymidine kinase family.</text>
</comment>
<dbReference type="FunFam" id="3.30.60.20:FF:000028">
    <property type="entry name" value="Thymidine kinase"/>
    <property type="match status" value="1"/>
</dbReference>
<accession>A0AAN8NZU1</accession>
<evidence type="ECO:0000256" key="13">
    <source>
        <dbReference type="RuleBase" id="RU000544"/>
    </source>
</evidence>